<keyword evidence="8 14" id="KW-1133">Transmembrane helix</keyword>
<feature type="transmembrane region" description="Helical" evidence="14">
    <location>
        <begin position="449"/>
        <end position="472"/>
    </location>
</feature>
<evidence type="ECO:0000256" key="10">
    <source>
        <dbReference type="ARBA" id="ARBA00023136"/>
    </source>
</evidence>
<dbReference type="NCBIfam" id="NF033480">
    <property type="entry name" value="bifunc_MprF"/>
    <property type="match status" value="1"/>
</dbReference>
<sequence length="851" mass="95281">MKKKLFSFIGPAVGLVVFSAALWVLERELSRFHLRDILNEMRSIPASQIALAMLLTGLNYAVLTAYDMLGFSYIGKTLSKARIALASFIAYAFSNNLGFMSLSGNAIRFRLYTAWGLSALDITRLVSFISILTFWLGLIAICAVVFIIEPVPIPPSFDLPFSSIRFIGVFFAGVLVAYLLWTGLRKRPLTIRDWELEIPRVRLSLPLIITACTDWVLYGSVLYVLMPVNHSVSFMVFLSVILVAQLAGMLSNVPGGIGVFETAIILLMPGIETSRVIGILLVFRAIYYLMPLAIAALLFGGYELLQRKEKVAGFALVIRQAGAAIMPHVASLITFLSGAVLLFSGATPAIESRLKWLMLFMPLPVMEISHLLGSIVGMALLILAWGIYRRLDAAYHMVLYLFCAGIALSLIKGADYEEAVIILVMTVLFIPCRRHFYRKTAFMHEPFSPGWAMAIVLVLLSSIWVGMLSYRHVDYSNDLWWQFSFHGHASRFMRACVGVIALLLIFGLLRLLRGPRLKDITPRPDDLEKARLVVNSFPRSYAQLALLGDKSFLFNDEGSAFIMYAVQGSSWVAMGDPVGPREAASELLWEFVEICDKHNGRAVFYEVGQEILPLYLDLGMTLLKLGEEGRVYLENFNLQGSSKRSLRNTVNRLDKEGCGFEILLPEAVSGIISRLHEISDAWLTEKTTREKRFSLGFFSPEYIRQFPVAVVKKDGLIVAFANIWSGMAGGELSIDLMRYLPSAPHGLMDYLFIKLMDWGRQNGYRYFCLGMAPFSGFEDRALAPVWSKIGSFLFRHGENFYNFRGLRQYKEKFDPVWEPRYLAAPSRLSLPIVLKDISALVSGGVKGVIAK</sequence>
<comment type="catalytic activity">
    <reaction evidence="13">
        <text>L-lysyl-tRNA(Lys) + a 1,2-diacyl-sn-glycero-3-phospho-(1'-sn-glycerol) = a 1,2-diacyl-sn-glycero-3-phospho-1'-(3'-O-L-lysyl)-sn-glycerol + tRNA(Lys)</text>
        <dbReference type="Rhea" id="RHEA:10668"/>
        <dbReference type="Rhea" id="RHEA-COMP:9696"/>
        <dbReference type="Rhea" id="RHEA-COMP:9697"/>
        <dbReference type="ChEBI" id="CHEBI:64716"/>
        <dbReference type="ChEBI" id="CHEBI:75792"/>
        <dbReference type="ChEBI" id="CHEBI:78442"/>
        <dbReference type="ChEBI" id="CHEBI:78529"/>
        <dbReference type="EC" id="2.3.2.3"/>
    </reaction>
</comment>
<dbReference type="GO" id="GO:0005886">
    <property type="term" value="C:plasma membrane"/>
    <property type="evidence" value="ECO:0007669"/>
    <property type="project" value="UniProtKB-SubCell"/>
</dbReference>
<keyword evidence="10 14" id="KW-0472">Membrane</keyword>
<evidence type="ECO:0000256" key="14">
    <source>
        <dbReference type="SAM" id="Phobius"/>
    </source>
</evidence>
<feature type="transmembrane region" description="Helical" evidence="14">
    <location>
        <begin position="395"/>
        <end position="413"/>
    </location>
</feature>
<evidence type="ECO:0000256" key="3">
    <source>
        <dbReference type="ARBA" id="ARBA00012014"/>
    </source>
</evidence>
<dbReference type="EC" id="2.3.2.3" evidence="3"/>
<dbReference type="EMBL" id="OJIN01000117">
    <property type="protein sequence ID" value="SPD73938.1"/>
    <property type="molecule type" value="Genomic_DNA"/>
</dbReference>
<feature type="transmembrane region" description="Helical" evidence="14">
    <location>
        <begin position="163"/>
        <end position="184"/>
    </location>
</feature>
<proteinExistence type="inferred from homology"/>
<dbReference type="AlphaFoldDB" id="A0A445MWU7"/>
<feature type="transmembrane region" description="Helical" evidence="14">
    <location>
        <begin position="286"/>
        <end position="305"/>
    </location>
</feature>
<evidence type="ECO:0000313" key="16">
    <source>
        <dbReference type="EMBL" id="SPD73938.1"/>
    </source>
</evidence>
<dbReference type="InterPro" id="IPR022791">
    <property type="entry name" value="L-PG_synthase/AglD"/>
</dbReference>
<dbReference type="Pfam" id="PF09924">
    <property type="entry name" value="LPG_synthase_C"/>
    <property type="match status" value="1"/>
</dbReference>
<dbReference type="PANTHER" id="PTHR34697:SF2">
    <property type="entry name" value="PHOSPHATIDYLGLYCEROL LYSYLTRANSFERASE"/>
    <property type="match status" value="1"/>
</dbReference>
<dbReference type="GO" id="GO:0055091">
    <property type="term" value="P:phospholipid homeostasis"/>
    <property type="evidence" value="ECO:0007669"/>
    <property type="project" value="TreeGrafter"/>
</dbReference>
<evidence type="ECO:0000256" key="12">
    <source>
        <dbReference type="ARBA" id="ARBA00031899"/>
    </source>
</evidence>
<evidence type="ECO:0000256" key="11">
    <source>
        <dbReference type="ARBA" id="ARBA00023251"/>
    </source>
</evidence>
<dbReference type="PANTHER" id="PTHR34697">
    <property type="entry name" value="PHOSPHATIDYLGLYCEROL LYSYLTRANSFERASE"/>
    <property type="match status" value="1"/>
</dbReference>
<dbReference type="Pfam" id="PF03706">
    <property type="entry name" value="LPG_synthase_TM"/>
    <property type="match status" value="1"/>
</dbReference>
<protein>
    <recommendedName>
        <fullName evidence="4">Phosphatidylglycerol lysyltransferase</fullName>
        <ecNumber evidence="3">2.3.2.3</ecNumber>
    </recommendedName>
    <alternativeName>
        <fullName evidence="12">Lysylphosphatidylglycerol synthase</fullName>
    </alternativeName>
</protein>
<evidence type="ECO:0000256" key="4">
    <source>
        <dbReference type="ARBA" id="ARBA00021546"/>
    </source>
</evidence>
<feature type="transmembrane region" description="Helical" evidence="14">
    <location>
        <begin position="83"/>
        <end position="104"/>
    </location>
</feature>
<dbReference type="GO" id="GO:0006629">
    <property type="term" value="P:lipid metabolic process"/>
    <property type="evidence" value="ECO:0007669"/>
    <property type="project" value="UniProtKB-KW"/>
</dbReference>
<evidence type="ECO:0000256" key="5">
    <source>
        <dbReference type="ARBA" id="ARBA00022475"/>
    </source>
</evidence>
<dbReference type="SUPFAM" id="SSF55729">
    <property type="entry name" value="Acyl-CoA N-acyltransferases (Nat)"/>
    <property type="match status" value="1"/>
</dbReference>
<dbReference type="GO" id="GO:0046677">
    <property type="term" value="P:response to antibiotic"/>
    <property type="evidence" value="ECO:0007669"/>
    <property type="project" value="UniProtKB-KW"/>
</dbReference>
<feature type="transmembrane region" description="Helical" evidence="14">
    <location>
        <begin position="6"/>
        <end position="25"/>
    </location>
</feature>
<keyword evidence="11" id="KW-0046">Antibiotic resistance</keyword>
<comment type="similarity">
    <text evidence="2">Belongs to the LPG synthase family.</text>
</comment>
<feature type="transmembrane region" description="Helical" evidence="14">
    <location>
        <begin position="325"/>
        <end position="350"/>
    </location>
</feature>
<keyword evidence="6" id="KW-0808">Transferase</keyword>
<gene>
    <name evidence="16" type="ORF">PITCH_A2030082</name>
</gene>
<evidence type="ECO:0000256" key="7">
    <source>
        <dbReference type="ARBA" id="ARBA00022692"/>
    </source>
</evidence>
<evidence type="ECO:0000256" key="9">
    <source>
        <dbReference type="ARBA" id="ARBA00023098"/>
    </source>
</evidence>
<evidence type="ECO:0000256" key="1">
    <source>
        <dbReference type="ARBA" id="ARBA00004651"/>
    </source>
</evidence>
<feature type="transmembrane region" description="Helical" evidence="14">
    <location>
        <begin position="419"/>
        <end position="437"/>
    </location>
</feature>
<dbReference type="InterPro" id="IPR051211">
    <property type="entry name" value="PG_lysyltransferase"/>
</dbReference>
<feature type="transmembrane region" description="Helical" evidence="14">
    <location>
        <begin position="46"/>
        <end position="63"/>
    </location>
</feature>
<accession>A0A445MWU7</accession>
<evidence type="ECO:0000256" key="8">
    <source>
        <dbReference type="ARBA" id="ARBA00022989"/>
    </source>
</evidence>
<organism evidence="16">
    <name type="scientific">uncultured Desulfobacterium sp</name>
    <dbReference type="NCBI Taxonomy" id="201089"/>
    <lineage>
        <taxon>Bacteria</taxon>
        <taxon>Pseudomonadati</taxon>
        <taxon>Thermodesulfobacteriota</taxon>
        <taxon>Desulfobacteria</taxon>
        <taxon>Desulfobacterales</taxon>
        <taxon>Desulfobacteriaceae</taxon>
        <taxon>Desulfobacterium</taxon>
        <taxon>environmental samples</taxon>
    </lineage>
</organism>
<feature type="transmembrane region" description="Helical" evidence="14">
    <location>
        <begin position="370"/>
        <end position="388"/>
    </location>
</feature>
<evidence type="ECO:0000259" key="15">
    <source>
        <dbReference type="Pfam" id="PF09924"/>
    </source>
</evidence>
<keyword evidence="7 14" id="KW-0812">Transmembrane</keyword>
<comment type="subcellular location">
    <subcellularLocation>
        <location evidence="1">Cell membrane</location>
        <topology evidence="1">Multi-pass membrane protein</topology>
    </subcellularLocation>
</comment>
<feature type="transmembrane region" description="Helical" evidence="14">
    <location>
        <begin position="205"/>
        <end position="226"/>
    </location>
</feature>
<reference evidence="16" key="1">
    <citation type="submission" date="2018-01" db="EMBL/GenBank/DDBJ databases">
        <authorList>
            <person name="Regsiter A."/>
            <person name="William W."/>
        </authorList>
    </citation>
    <scope>NUCLEOTIDE SEQUENCE</scope>
    <source>
        <strain evidence="16">TRIP AH-1</strain>
    </source>
</reference>
<dbReference type="InterPro" id="IPR016181">
    <property type="entry name" value="Acyl_CoA_acyltransferase"/>
</dbReference>
<evidence type="ECO:0000256" key="2">
    <source>
        <dbReference type="ARBA" id="ARBA00008627"/>
    </source>
</evidence>
<evidence type="ECO:0000256" key="13">
    <source>
        <dbReference type="ARBA" id="ARBA00047540"/>
    </source>
</evidence>
<feature type="domain" description="Phosphatidylglycerol lysyltransferase C-terminal" evidence="15">
    <location>
        <begin position="539"/>
        <end position="823"/>
    </location>
</feature>
<name>A0A445MWU7_9BACT</name>
<dbReference type="InterPro" id="IPR024320">
    <property type="entry name" value="LPG_synthase_C"/>
</dbReference>
<feature type="transmembrane region" description="Helical" evidence="14">
    <location>
        <begin position="492"/>
        <end position="512"/>
    </location>
</feature>
<dbReference type="GO" id="GO:0047637">
    <property type="term" value="F:phosphatidylglycerol alanyltransferase activity"/>
    <property type="evidence" value="ECO:0007669"/>
    <property type="project" value="TreeGrafter"/>
</dbReference>
<evidence type="ECO:0000256" key="6">
    <source>
        <dbReference type="ARBA" id="ARBA00022679"/>
    </source>
</evidence>
<keyword evidence="5" id="KW-1003">Cell membrane</keyword>
<keyword evidence="9" id="KW-0443">Lipid metabolism</keyword>
<feature type="transmembrane region" description="Helical" evidence="14">
    <location>
        <begin position="125"/>
        <end position="148"/>
    </location>
</feature>
<dbReference type="GO" id="GO:0050071">
    <property type="term" value="F:phosphatidylglycerol lysyltransferase activity"/>
    <property type="evidence" value="ECO:0007669"/>
    <property type="project" value="UniProtKB-EC"/>
</dbReference>